<evidence type="ECO:0000313" key="2">
    <source>
        <dbReference type="EMBL" id="TLX64906.1"/>
    </source>
</evidence>
<gene>
    <name evidence="2" type="ORF">DN820_03425</name>
</gene>
<dbReference type="EMBL" id="QLAG01000003">
    <property type="protein sequence ID" value="TLX64906.1"/>
    <property type="molecule type" value="Genomic_DNA"/>
</dbReference>
<dbReference type="Pfam" id="PF04748">
    <property type="entry name" value="Polysacc_deac_2"/>
    <property type="match status" value="1"/>
</dbReference>
<sequence length="272" mass="29108">MTGVRFLAPLLLALLSGALAAQPAAPAAGEPTDRHAQASTAPARLTLIIDDLGQTPSRDRRVLALPGPVALAILPDTPHATQLAEEAHRNGKTVMLHLPMDPAGGRYAWHPGLPVDELEKRLDAAFDAVPHAHGVNNHMGSRMTADATAMSWLMGELQRRHRFFIDSRTSTATVAGATAQRVGLASLSRDVFLDNEPTAEAVAEQLERAVELARKQGSVVVIGHPYPATLDVLERELPRLAARGIDWIGVEQMIAVRGNRAMAAHGKGGIYR</sequence>
<protein>
    <submittedName>
        <fullName evidence="2">Divergent polysaccharide deacetylase family protein</fullName>
    </submittedName>
</protein>
<dbReference type="Proteomes" id="UP000306753">
    <property type="component" value="Unassembled WGS sequence"/>
</dbReference>
<evidence type="ECO:0000256" key="1">
    <source>
        <dbReference type="SAM" id="SignalP"/>
    </source>
</evidence>
<comment type="caution">
    <text evidence="2">The sequence shown here is derived from an EMBL/GenBank/DDBJ whole genome shotgun (WGS) entry which is preliminary data.</text>
</comment>
<dbReference type="InterPro" id="IPR011330">
    <property type="entry name" value="Glyco_hydro/deAcase_b/a-brl"/>
</dbReference>
<dbReference type="PANTHER" id="PTHR30105">
    <property type="entry name" value="UNCHARACTERIZED YIBQ-RELATED"/>
    <property type="match status" value="1"/>
</dbReference>
<organism evidence="2 3">
    <name type="scientific">Stutzerimonas nosocomialis</name>
    <dbReference type="NCBI Taxonomy" id="1056496"/>
    <lineage>
        <taxon>Bacteria</taxon>
        <taxon>Pseudomonadati</taxon>
        <taxon>Pseudomonadota</taxon>
        <taxon>Gammaproteobacteria</taxon>
        <taxon>Pseudomonadales</taxon>
        <taxon>Pseudomonadaceae</taxon>
        <taxon>Stutzerimonas</taxon>
    </lineage>
</organism>
<dbReference type="CDD" id="cd10936">
    <property type="entry name" value="CE4_DAC2"/>
    <property type="match status" value="1"/>
</dbReference>
<dbReference type="Gene3D" id="3.20.20.370">
    <property type="entry name" value="Glycoside hydrolase/deacetylase"/>
    <property type="match status" value="1"/>
</dbReference>
<dbReference type="AlphaFoldDB" id="A0A5R9QI11"/>
<dbReference type="PANTHER" id="PTHR30105:SF2">
    <property type="entry name" value="DIVERGENT POLYSACCHARIDE DEACETYLASE SUPERFAMILY"/>
    <property type="match status" value="1"/>
</dbReference>
<name>A0A5R9QI11_9GAMM</name>
<keyword evidence="3" id="KW-1185">Reference proteome</keyword>
<dbReference type="SUPFAM" id="SSF88713">
    <property type="entry name" value="Glycoside hydrolase/deacetylase"/>
    <property type="match status" value="1"/>
</dbReference>
<reference evidence="2 3" key="1">
    <citation type="journal article" date="2017" name="Eur. J. Clin. Microbiol. Infect. Dis.">
        <title>Uncommonly isolated clinical Pseudomonas: identification and phylogenetic assignation.</title>
        <authorList>
            <person name="Mulet M."/>
            <person name="Gomila M."/>
            <person name="Ramirez A."/>
            <person name="Cardew S."/>
            <person name="Moore E.R."/>
            <person name="Lalucat J."/>
            <person name="Garcia-Valdes E."/>
        </authorList>
    </citation>
    <scope>NUCLEOTIDE SEQUENCE [LARGE SCALE GENOMIC DNA]</scope>
    <source>
        <strain evidence="2 3">SD129</strain>
    </source>
</reference>
<dbReference type="InterPro" id="IPR006837">
    <property type="entry name" value="Divergent_DAC"/>
</dbReference>
<feature type="chain" id="PRO_5024379670" evidence="1">
    <location>
        <begin position="21"/>
        <end position="272"/>
    </location>
</feature>
<accession>A0A5R9QI11</accession>
<evidence type="ECO:0000313" key="3">
    <source>
        <dbReference type="Proteomes" id="UP000306753"/>
    </source>
</evidence>
<dbReference type="GO" id="GO:0005975">
    <property type="term" value="P:carbohydrate metabolic process"/>
    <property type="evidence" value="ECO:0007669"/>
    <property type="project" value="InterPro"/>
</dbReference>
<proteinExistence type="predicted"/>
<keyword evidence="1" id="KW-0732">Signal</keyword>
<feature type="signal peptide" evidence="1">
    <location>
        <begin position="1"/>
        <end position="20"/>
    </location>
</feature>